<dbReference type="RefSeq" id="XP_014467478.1">
    <property type="nucleotide sequence ID" value="XM_014611992.1"/>
</dbReference>
<evidence type="ECO:0000313" key="4">
    <source>
        <dbReference type="RefSeq" id="XP_014467475.1"/>
    </source>
</evidence>
<protein>
    <submittedName>
        <fullName evidence="4 5">Activating transcription factor 7-interacting protein 1 isoform X1</fullName>
    </submittedName>
</protein>
<evidence type="ECO:0000313" key="14">
    <source>
        <dbReference type="RefSeq" id="XP_014467486.1"/>
    </source>
</evidence>
<evidence type="ECO:0000313" key="3">
    <source>
        <dbReference type="Proteomes" id="UP000515204"/>
    </source>
</evidence>
<feature type="compositionally biased region" description="Low complexity" evidence="1">
    <location>
        <begin position="548"/>
        <end position="567"/>
    </location>
</feature>
<feature type="domain" description="Fibronectin type-III" evidence="2">
    <location>
        <begin position="1058"/>
        <end position="1164"/>
    </location>
</feature>
<dbReference type="RefSeq" id="XP_014467483.1">
    <property type="nucleotide sequence ID" value="XM_014611997.1"/>
</dbReference>
<dbReference type="Gene3D" id="2.60.40.10">
    <property type="entry name" value="Immunoglobulins"/>
    <property type="match status" value="1"/>
</dbReference>
<dbReference type="RefSeq" id="XP_014467485.1">
    <property type="nucleotide sequence ID" value="XM_014611999.1"/>
</dbReference>
<organism evidence="3 9">
    <name type="scientific">Dinoponera quadriceps</name>
    <name type="common">South American ant</name>
    <dbReference type="NCBI Taxonomy" id="609295"/>
    <lineage>
        <taxon>Eukaryota</taxon>
        <taxon>Metazoa</taxon>
        <taxon>Ecdysozoa</taxon>
        <taxon>Arthropoda</taxon>
        <taxon>Hexapoda</taxon>
        <taxon>Insecta</taxon>
        <taxon>Pterygota</taxon>
        <taxon>Neoptera</taxon>
        <taxon>Endopterygota</taxon>
        <taxon>Hymenoptera</taxon>
        <taxon>Apocrita</taxon>
        <taxon>Aculeata</taxon>
        <taxon>Formicoidea</taxon>
        <taxon>Formicidae</taxon>
        <taxon>Ponerinae</taxon>
        <taxon>Ponerini</taxon>
        <taxon>Dinoponera</taxon>
    </lineage>
</organism>
<dbReference type="RefSeq" id="XP_014467475.1">
    <property type="nucleotide sequence ID" value="XM_014611989.1"/>
</dbReference>
<evidence type="ECO:0000313" key="5">
    <source>
        <dbReference type="RefSeq" id="XP_014467477.1"/>
    </source>
</evidence>
<evidence type="ECO:0000313" key="9">
    <source>
        <dbReference type="RefSeq" id="XP_014467481.1"/>
    </source>
</evidence>
<evidence type="ECO:0000313" key="7">
    <source>
        <dbReference type="RefSeq" id="XP_014467479.1"/>
    </source>
</evidence>
<dbReference type="AlphaFoldDB" id="A0A6P3WN78"/>
<dbReference type="InterPro" id="IPR026085">
    <property type="entry name" value="ATF7-int"/>
</dbReference>
<dbReference type="CTD" id="36133"/>
<feature type="compositionally biased region" description="Polar residues" evidence="1">
    <location>
        <begin position="721"/>
        <end position="757"/>
    </location>
</feature>
<dbReference type="SUPFAM" id="SSF49265">
    <property type="entry name" value="Fibronectin type III"/>
    <property type="match status" value="1"/>
</dbReference>
<reference evidence="4 5" key="1">
    <citation type="submission" date="2025-04" db="UniProtKB">
        <authorList>
            <consortium name="RefSeq"/>
        </authorList>
    </citation>
    <scope>IDENTIFICATION</scope>
</reference>
<evidence type="ECO:0000313" key="6">
    <source>
        <dbReference type="RefSeq" id="XP_014467478.1"/>
    </source>
</evidence>
<dbReference type="GO" id="GO:0003712">
    <property type="term" value="F:transcription coregulator activity"/>
    <property type="evidence" value="ECO:0007669"/>
    <property type="project" value="TreeGrafter"/>
</dbReference>
<evidence type="ECO:0000313" key="10">
    <source>
        <dbReference type="RefSeq" id="XP_014467482.1"/>
    </source>
</evidence>
<feature type="region of interest" description="Disordered" evidence="1">
    <location>
        <begin position="1"/>
        <end position="125"/>
    </location>
</feature>
<dbReference type="RefSeq" id="XP_014467486.1">
    <property type="nucleotide sequence ID" value="XM_014612000.1"/>
</dbReference>
<feature type="region of interest" description="Disordered" evidence="1">
    <location>
        <begin position="535"/>
        <end position="568"/>
    </location>
</feature>
<dbReference type="SMART" id="SM00060">
    <property type="entry name" value="FN3"/>
    <property type="match status" value="1"/>
</dbReference>
<name>A0A6P3WN78_DINQU</name>
<dbReference type="RefSeq" id="XP_014467480.1">
    <property type="nucleotide sequence ID" value="XM_014611994.1"/>
</dbReference>
<dbReference type="RefSeq" id="XP_014467479.1">
    <property type="nucleotide sequence ID" value="XM_014611993.1"/>
</dbReference>
<dbReference type="GO" id="GO:0005667">
    <property type="term" value="C:transcription regulator complex"/>
    <property type="evidence" value="ECO:0007669"/>
    <property type="project" value="TreeGrafter"/>
</dbReference>
<dbReference type="PROSITE" id="PS50853">
    <property type="entry name" value="FN3"/>
    <property type="match status" value="1"/>
</dbReference>
<feature type="compositionally biased region" description="Basic and acidic residues" evidence="1">
    <location>
        <begin position="388"/>
        <end position="398"/>
    </location>
</feature>
<dbReference type="InterPro" id="IPR013783">
    <property type="entry name" value="Ig-like_fold"/>
</dbReference>
<dbReference type="InterPro" id="IPR003961">
    <property type="entry name" value="FN3_dom"/>
</dbReference>
<feature type="compositionally biased region" description="Basic and acidic residues" evidence="1">
    <location>
        <begin position="357"/>
        <end position="372"/>
    </location>
</feature>
<dbReference type="RefSeq" id="XP_014467477.1">
    <property type="nucleotide sequence ID" value="XM_014611991.1"/>
</dbReference>
<dbReference type="RefSeq" id="XP_014467484.1">
    <property type="nucleotide sequence ID" value="XM_014611998.1"/>
</dbReference>
<sequence>MMEAVQNESVHDTNSNSAVSCIDETNTDELLKEKDELLFGAEEDGEDEDALSDDSLRLRLSDDEDPEQEDITKNQTNVSEFKAPNKIPEPSKDIITEETSSSAPQQVVEEEMKSGSKKLTPKQSNSAINLQENSALPSECTSENKLMHNEHNLEDSTTVTKSSEKYTLNICDKVKSDEIFQVANNTESKMHLNHVNNDKSIVEIQILNDNFQKEDNNSVIKYTFNSAKDKNVKIIEEGNVCEKQELEENISDNDRLPVDNLAETTSCQNVELTNDSEDKLKATINKYDEKDSVDTCGLNNLNTADDYDELICSAKIKSRICNVEMSTTTVIPDQPNDTLTILIDNEETITQKGPLTEIKDDHDSTDTIKTDSSEDTSSSFKYSSKSKVKTENLEHESVTRSANTPKTQSIDTLIQQEITIALTETQNDAIDKAEMTNEDRDVNKPISEITDNNTTSTKSTSLTPVNVEDNENKSNNTGTIVQRRKRLKRTEILDISAVQDRINEENKQEIGSNGRQKRRTARNAEEIIRRKYLNSDSDFSDSDSEGRSVTLSSKSSQNVSSTSSASLKRNFSENDDGVVFNGIVKKVRISPNSEKTNGSNDITNLSFVEKFSQRNGKDKFPKLTNEQLEELLIQKIAETITMRSEIGILREQARISERNQEAMRTKLQQLTKQVKDFEMVLNRNALDRRVNPEKTATPIKINRSVGLQVNFVTEHGMQNLRQVQQSQQKPLTNAPNPTSAPASELATTNNTNVNTSPRRGIKIRSPRRSETSTVVPSAPTVSQCSMQTTPLVSTVTPAALVVAKPVDTQQTITLPNQSNIQLLSGNMSQQQQIQPQTYVVNGKIQNQSVNRPNTTLVTATTKSRSSDLIDLTDEEEKNKSAKVTATSTPTLIEQLSTVTTTKPICFPRVIQALPTNVAITTQPASIRVVQPNQPPPTATIVNNGGPPRLAYVMQSSTTRQLLIAQNTSQIRPITTCRVTTSFPTVAYKTGTSTIANGTVRVITTPAVSNVPNVPANKVNIRSNPSRNLRIGASKTLVQHPAPLPDTPTYAFTPGWKLPPPAPSLKMSKVPNGIVLSWNVPLTDKHADIVSYQLYAYQEVTGVSPNTSLWKKVGDVRALPLPMACTLTQFSEGNNYYFAVRAVDTHSRKGQYSIPGAFQGNTEKHCVAQLNTVHGCLMETS</sequence>
<dbReference type="PANTHER" id="PTHR23210:SF26">
    <property type="entry name" value="ACTIVATING TRANSCRIPTION FACTOR 7-INTERACTING PROTEIN 1"/>
    <property type="match status" value="1"/>
</dbReference>
<feature type="region of interest" description="Disordered" evidence="1">
    <location>
        <begin position="429"/>
        <end position="482"/>
    </location>
</feature>
<dbReference type="CDD" id="cd00063">
    <property type="entry name" value="FN3"/>
    <property type="match status" value="1"/>
</dbReference>
<evidence type="ECO:0000259" key="2">
    <source>
        <dbReference type="PROSITE" id="PS50853"/>
    </source>
</evidence>
<feature type="compositionally biased region" description="Basic and acidic residues" evidence="1">
    <location>
        <begin position="429"/>
        <end position="443"/>
    </location>
</feature>
<proteinExistence type="predicted"/>
<accession>A0A6P3WN78</accession>
<evidence type="ECO:0000256" key="1">
    <source>
        <dbReference type="SAM" id="MobiDB-lite"/>
    </source>
</evidence>
<feature type="compositionally biased region" description="Polar residues" evidence="1">
    <location>
        <begin position="771"/>
        <end position="781"/>
    </location>
</feature>
<dbReference type="KEGG" id="dqu:106740701"/>
<dbReference type="RefSeq" id="XP_014467482.1">
    <property type="nucleotide sequence ID" value="XM_014611996.1"/>
</dbReference>
<feature type="compositionally biased region" description="Acidic residues" evidence="1">
    <location>
        <begin position="41"/>
        <end position="52"/>
    </location>
</feature>
<dbReference type="GO" id="GO:0006355">
    <property type="term" value="P:regulation of DNA-templated transcription"/>
    <property type="evidence" value="ECO:0007669"/>
    <property type="project" value="TreeGrafter"/>
</dbReference>
<dbReference type="OrthoDB" id="2434995at2759"/>
<dbReference type="GeneID" id="106740701"/>
<dbReference type="GO" id="GO:0005634">
    <property type="term" value="C:nucleus"/>
    <property type="evidence" value="ECO:0007669"/>
    <property type="project" value="TreeGrafter"/>
</dbReference>
<dbReference type="InterPro" id="IPR056565">
    <property type="entry name" value="Fn3_ATF7IP"/>
</dbReference>
<dbReference type="Pfam" id="PF16794">
    <property type="entry name" value="fn3_4"/>
    <property type="match status" value="1"/>
</dbReference>
<gene>
    <name evidence="4 5 6 7 8 9 10 11 12 13 14" type="primary">LOC106740701</name>
</gene>
<evidence type="ECO:0000313" key="12">
    <source>
        <dbReference type="RefSeq" id="XP_014467484.1"/>
    </source>
</evidence>
<evidence type="ECO:0000313" key="13">
    <source>
        <dbReference type="RefSeq" id="XP_014467485.1"/>
    </source>
</evidence>
<feature type="compositionally biased region" description="Low complexity" evidence="1">
    <location>
        <begin position="375"/>
        <end position="385"/>
    </location>
</feature>
<dbReference type="PANTHER" id="PTHR23210">
    <property type="entry name" value="ACTIVATING TRANSCRIPTION FACTOR 7 INTERACTING PROTEIN"/>
    <property type="match status" value="1"/>
</dbReference>
<keyword evidence="3" id="KW-1185">Reference proteome</keyword>
<dbReference type="RefSeq" id="XP_014467481.1">
    <property type="nucleotide sequence ID" value="XM_014611995.1"/>
</dbReference>
<feature type="compositionally biased region" description="Polar residues" evidence="1">
    <location>
        <begin position="399"/>
        <end position="410"/>
    </location>
</feature>
<feature type="compositionally biased region" description="Low complexity" evidence="1">
    <location>
        <begin position="454"/>
        <end position="463"/>
    </location>
</feature>
<evidence type="ECO:0000313" key="11">
    <source>
        <dbReference type="RefSeq" id="XP_014467483.1"/>
    </source>
</evidence>
<evidence type="ECO:0000313" key="8">
    <source>
        <dbReference type="RefSeq" id="XP_014467480.1"/>
    </source>
</evidence>
<dbReference type="InterPro" id="IPR036116">
    <property type="entry name" value="FN3_sf"/>
</dbReference>
<dbReference type="Proteomes" id="UP000515204">
    <property type="component" value="Unplaced"/>
</dbReference>
<feature type="compositionally biased region" description="Polar residues" evidence="1">
    <location>
        <begin position="1"/>
        <end position="19"/>
    </location>
</feature>
<feature type="region of interest" description="Disordered" evidence="1">
    <location>
        <begin position="721"/>
        <end position="781"/>
    </location>
</feature>
<feature type="region of interest" description="Disordered" evidence="1">
    <location>
        <begin position="352"/>
        <end position="410"/>
    </location>
</feature>